<dbReference type="InterPro" id="IPR003034">
    <property type="entry name" value="SAP_dom"/>
</dbReference>
<dbReference type="Pfam" id="PF02037">
    <property type="entry name" value="SAP"/>
    <property type="match status" value="1"/>
</dbReference>
<protein>
    <recommendedName>
        <fullName evidence="2">SAP domain-containing protein</fullName>
    </recommendedName>
</protein>
<feature type="region of interest" description="Disordered" evidence="1">
    <location>
        <begin position="332"/>
        <end position="361"/>
    </location>
</feature>
<evidence type="ECO:0000313" key="3">
    <source>
        <dbReference type="EMBL" id="CAJ1403458.1"/>
    </source>
</evidence>
<accession>A0AA36JC32</accession>
<dbReference type="EMBL" id="CAUJNA010003496">
    <property type="protein sequence ID" value="CAJ1403458.1"/>
    <property type="molecule type" value="Genomic_DNA"/>
</dbReference>
<comment type="caution">
    <text evidence="3">The sequence shown here is derived from an EMBL/GenBank/DDBJ whole genome shotgun (WGS) entry which is preliminary data.</text>
</comment>
<feature type="compositionally biased region" description="Basic and acidic residues" evidence="1">
    <location>
        <begin position="332"/>
        <end position="345"/>
    </location>
</feature>
<dbReference type="Proteomes" id="UP001178507">
    <property type="component" value="Unassembled WGS sequence"/>
</dbReference>
<dbReference type="AlphaFoldDB" id="A0AA36JC32"/>
<evidence type="ECO:0000259" key="2">
    <source>
        <dbReference type="PROSITE" id="PS50800"/>
    </source>
</evidence>
<evidence type="ECO:0000313" key="4">
    <source>
        <dbReference type="Proteomes" id="UP001178507"/>
    </source>
</evidence>
<sequence>MAALKSADMVGAGLDEPGIQAWLSLKKGKECLVAGVKGVPTHFTVIQDGNCPAQLSSSELVTVTAVREGEKAGRRPLLRRPKGQTRAGGRRVMRFGFLKAASLTYNRLMQLLHSELLVALVLFCRSLHVTDLQVVYFDLAAFLGVLRISADDLMLACSVARAMAGGDAVPSRAFWRDDEIICLVMDSTKLKKVDGYKEVFAALQSIERESVIKKTEAFDKFFEKSSAYNQEGIEQALRVSFFDLHEKEKGVSGGKPYAHLVEEAQMPEEEQPQKEDDGQSPSVEIIEEAYEAEEMESNWESDMGASQDDEIYDAFGAQKARGFFKGEFSMEERKAAVQKETERSPPKKGSGPKGGKSKRKPKMRFFTLHEESQGEDAYCNMAYEVSDMEKKLEPNTVPGDDSQPWDLIEQVIEHGYMASSSGDGTAQGCLQPRGAQEIIIPNVKGTVYDIEVSSLVEARPKELQMMKGRELWTICDQRGIQTSGKMADLLERLESFYRGEAVLKKGCAKQFLRLRLGSDIPRGTTVATAMAKAAEIREQRAKCTAASLEIGKGYNAVRCADCGVHMVARRNCSDAGLFFGCSRFGDSGCRFTRPLQDGLDTINGKLDGSLHFPRKGGGGRNWNGPRAVYPSSEDLTRIYLRLRLLRHQTKARRHQRHRADIISFNWVTVWSRVALVDTACTACTHSGRRAFERTLPPEHTCQLTERSKDFADGSSTGTRVPVWRLPIFLGGRPGKVHSAEVETGTTPLLLSSGALEALDAVIHLKERKMELKKLGVLHITRTRHFAVEVADDSESVWACSALWSGTAPRLIEGSDRRRVPVFGE</sequence>
<name>A0AA36JC32_9DINO</name>
<keyword evidence="4" id="KW-1185">Reference proteome</keyword>
<gene>
    <name evidence="3" type="ORF">EVOR1521_LOCUS26129</name>
</gene>
<reference evidence="3" key="1">
    <citation type="submission" date="2023-08" db="EMBL/GenBank/DDBJ databases">
        <authorList>
            <person name="Chen Y."/>
            <person name="Shah S."/>
            <person name="Dougan E. K."/>
            <person name="Thang M."/>
            <person name="Chan C."/>
        </authorList>
    </citation>
    <scope>NUCLEOTIDE SEQUENCE</scope>
</reference>
<proteinExistence type="predicted"/>
<organism evidence="3 4">
    <name type="scientific">Effrenium voratum</name>
    <dbReference type="NCBI Taxonomy" id="2562239"/>
    <lineage>
        <taxon>Eukaryota</taxon>
        <taxon>Sar</taxon>
        <taxon>Alveolata</taxon>
        <taxon>Dinophyceae</taxon>
        <taxon>Suessiales</taxon>
        <taxon>Symbiodiniaceae</taxon>
        <taxon>Effrenium</taxon>
    </lineage>
</organism>
<evidence type="ECO:0000256" key="1">
    <source>
        <dbReference type="SAM" id="MobiDB-lite"/>
    </source>
</evidence>
<feature type="domain" description="SAP" evidence="2">
    <location>
        <begin position="463"/>
        <end position="497"/>
    </location>
</feature>
<dbReference type="PROSITE" id="PS50800">
    <property type="entry name" value="SAP"/>
    <property type="match status" value="1"/>
</dbReference>